<sequence length="75" mass="8022">MGLRCSSTGIPHTLKSAKLLKLGIAGIIDTDMLKLCFGDGAKHYPSAERWSETAVSFLLELSVRDNGLALSVPGY</sequence>
<evidence type="ECO:0000313" key="1">
    <source>
        <dbReference type="EMBL" id="QCW83625.1"/>
    </source>
</evidence>
<gene>
    <name evidence="1" type="ORF">EQU24_16290</name>
</gene>
<proteinExistence type="predicted"/>
<dbReference type="EMBL" id="CP035467">
    <property type="protein sequence ID" value="QCW83625.1"/>
    <property type="molecule type" value="Genomic_DNA"/>
</dbReference>
<protein>
    <submittedName>
        <fullName evidence="1">Uncharacterized protein</fullName>
    </submittedName>
</protein>
<name>A0A4V1IK45_METBY</name>
<dbReference type="OrthoDB" id="9810734at2"/>
<dbReference type="STRING" id="675511.GCA_000341735_02874"/>
<dbReference type="AlphaFoldDB" id="A0A4V1IK45"/>
<dbReference type="KEGG" id="mbur:EQU24_16290"/>
<reference evidence="2" key="1">
    <citation type="journal article" date="2019" name="J. Bacteriol.">
        <title>A Mutagenic Screen Identifies a TonB-Dependent Receptor Required for the Lanthanide Metal Switch in the Type I Methanotroph 'Methylotuvimicrobium buryatense' 5GB1C.</title>
        <authorList>
            <person name="Groom J.D."/>
            <person name="Ford S.M."/>
            <person name="Pesesky M.W."/>
            <person name="Lidstrom M.E."/>
        </authorList>
    </citation>
    <scope>NUCLEOTIDE SEQUENCE [LARGE SCALE GENOMIC DNA]</scope>
    <source>
        <strain evidence="2">5GB1C</strain>
    </source>
</reference>
<keyword evidence="2" id="KW-1185">Reference proteome</keyword>
<dbReference type="Proteomes" id="UP000305881">
    <property type="component" value="Chromosome"/>
</dbReference>
<accession>A0A4V1IK45</accession>
<evidence type="ECO:0000313" key="2">
    <source>
        <dbReference type="Proteomes" id="UP000305881"/>
    </source>
</evidence>
<organism evidence="1 2">
    <name type="scientific">Methylotuvimicrobium buryatense</name>
    <name type="common">Methylomicrobium buryatense</name>
    <dbReference type="NCBI Taxonomy" id="95641"/>
    <lineage>
        <taxon>Bacteria</taxon>
        <taxon>Pseudomonadati</taxon>
        <taxon>Pseudomonadota</taxon>
        <taxon>Gammaproteobacteria</taxon>
        <taxon>Methylococcales</taxon>
        <taxon>Methylococcaceae</taxon>
        <taxon>Methylotuvimicrobium</taxon>
    </lineage>
</organism>